<accession>A0A1Y0B3R2</accession>
<sequence>MRRARKKAETKAGHNDALTNRSLFFLAGYRPLSSNRSDLNEKGDSLYHFRTPFGPNRIFSRATMLFN</sequence>
<evidence type="ECO:0000313" key="1">
    <source>
        <dbReference type="EMBL" id="ART32095.1"/>
    </source>
</evidence>
<dbReference type="AlphaFoldDB" id="A0A1Y0B3R2"/>
<dbReference type="EMBL" id="KY774314">
    <property type="protein sequence ID" value="ART32095.1"/>
    <property type="molecule type" value="Genomic_DNA"/>
</dbReference>
<proteinExistence type="predicted"/>
<organism evidence="1">
    <name type="scientific">Utricularia reniformis</name>
    <dbReference type="NCBI Taxonomy" id="192314"/>
    <lineage>
        <taxon>Eukaryota</taxon>
        <taxon>Viridiplantae</taxon>
        <taxon>Streptophyta</taxon>
        <taxon>Embryophyta</taxon>
        <taxon>Tracheophyta</taxon>
        <taxon>Spermatophyta</taxon>
        <taxon>Magnoliopsida</taxon>
        <taxon>eudicotyledons</taxon>
        <taxon>Gunneridae</taxon>
        <taxon>Pentapetalae</taxon>
        <taxon>asterids</taxon>
        <taxon>lamiids</taxon>
        <taxon>Lamiales</taxon>
        <taxon>Lentibulariaceae</taxon>
        <taxon>Utricularia</taxon>
    </lineage>
</organism>
<reference evidence="1" key="1">
    <citation type="submission" date="2017-03" db="EMBL/GenBank/DDBJ databases">
        <title>The mitochondrial genome of the carnivorous plant Utricularia reniformis (Lentibulariaceae): structure, comparative analysis and evolutionary landmarks.</title>
        <authorList>
            <person name="Silva S.R."/>
            <person name="Alvarenga D.O."/>
            <person name="Michael T.P."/>
            <person name="Miranda V.F.O."/>
            <person name="Varani A.M."/>
        </authorList>
    </citation>
    <scope>NUCLEOTIDE SEQUENCE</scope>
</reference>
<keyword evidence="1" id="KW-0496">Mitochondrion</keyword>
<name>A0A1Y0B3R2_9LAMI</name>
<gene>
    <name evidence="1" type="ORF">AEK19_MT1930</name>
</gene>
<geneLocation type="mitochondrion" evidence="1"/>
<protein>
    <submittedName>
        <fullName evidence="1">Uncharacterized protein</fullName>
    </submittedName>
</protein>